<reference evidence="6 7" key="1">
    <citation type="submission" date="2019-03" db="EMBL/GenBank/DDBJ databases">
        <title>Genomic Encyclopedia of Type Strains, Phase IV (KMG-IV): sequencing the most valuable type-strain genomes for metagenomic binning, comparative biology and taxonomic classification.</title>
        <authorList>
            <person name="Goeker M."/>
        </authorList>
    </citation>
    <scope>NUCLEOTIDE SEQUENCE [LARGE SCALE GENOMIC DNA]</scope>
    <source>
        <strain evidence="6 7">DSM 25964</strain>
    </source>
</reference>
<evidence type="ECO:0000259" key="5">
    <source>
        <dbReference type="PROSITE" id="PS50887"/>
    </source>
</evidence>
<dbReference type="EMBL" id="SORI01000006">
    <property type="protein sequence ID" value="TDY61289.1"/>
    <property type="molecule type" value="Genomic_DNA"/>
</dbReference>
<dbReference type="InterPro" id="IPR000160">
    <property type="entry name" value="GGDEF_dom"/>
</dbReference>
<dbReference type="InterPro" id="IPR043128">
    <property type="entry name" value="Rev_trsase/Diguanyl_cyclase"/>
</dbReference>
<evidence type="ECO:0000259" key="4">
    <source>
        <dbReference type="PROSITE" id="PS50883"/>
    </source>
</evidence>
<keyword evidence="1" id="KW-0812">Transmembrane</keyword>
<dbReference type="InterPro" id="IPR035965">
    <property type="entry name" value="PAS-like_dom_sf"/>
</dbReference>
<dbReference type="InterPro" id="IPR035919">
    <property type="entry name" value="EAL_sf"/>
</dbReference>
<dbReference type="PROSITE" id="PS50883">
    <property type="entry name" value="EAL"/>
    <property type="match status" value="1"/>
</dbReference>
<name>A0A4R8M790_9BACT</name>
<feature type="transmembrane region" description="Helical" evidence="1">
    <location>
        <begin position="22"/>
        <end position="41"/>
    </location>
</feature>
<dbReference type="RefSeq" id="WP_133957337.1">
    <property type="nucleotide sequence ID" value="NZ_SORI01000006.1"/>
</dbReference>
<dbReference type="SUPFAM" id="SSF55073">
    <property type="entry name" value="Nucleotide cyclase"/>
    <property type="match status" value="1"/>
</dbReference>
<comment type="caution">
    <text evidence="6">The sequence shown here is derived from an EMBL/GenBank/DDBJ whole genome shotgun (WGS) entry which is preliminary data.</text>
</comment>
<dbReference type="Gene3D" id="3.30.450.20">
    <property type="entry name" value="PAS domain"/>
    <property type="match status" value="2"/>
</dbReference>
<dbReference type="Pfam" id="PF00990">
    <property type="entry name" value="GGDEF"/>
    <property type="match status" value="1"/>
</dbReference>
<dbReference type="InterPro" id="IPR000014">
    <property type="entry name" value="PAS"/>
</dbReference>
<proteinExistence type="predicted"/>
<dbReference type="Gene3D" id="3.30.70.270">
    <property type="match status" value="1"/>
</dbReference>
<dbReference type="InterPro" id="IPR050706">
    <property type="entry name" value="Cyclic-di-GMP_PDE-like"/>
</dbReference>
<feature type="domain" description="PAS" evidence="2">
    <location>
        <begin position="240"/>
        <end position="317"/>
    </location>
</feature>
<evidence type="ECO:0000313" key="6">
    <source>
        <dbReference type="EMBL" id="TDY61289.1"/>
    </source>
</evidence>
<sequence length="939" mass="106904">MRNPTAEPENFSSAGEVKASRIRVYTVIFTVIILSLSGLYLRFEWNRYKGIASSEAIMLAESLESVLHPEHIAGLTGDEQDLEKPEYIMTKTSLQRLAGTTNPIRFAYLMAEREGSVVFLIDSEPPDSPDYSPPGQVYEEAGEAIRKAFTSGRTVLSELQTDRWGTWISALVPIKDPDTGKIIAILGIDYPASEWYARIWKRMIPDGIIVISILLLFFALLRTWSQHSTLKYLSEKLVLDEALYHSIFDQAPIGIAIVNNKNFVSQSEYGQMAINPMFERILGWESDELSKLNWMEITHPDDLQADLDKFEQFKTGKINDYSMEKRFLRPDGSSVWTNMQVSPLLGVAGENSMHLCLLEDISARKAAVEALKESERSKSVLLSHLPGMAYRCNYDRNWTMQYVSYGCFELTGYFPESLVNNRHLSYNDLIAPEYRDLLWNEWLRLLPERLPFRYEYEIITAGGERKWVLELAEGIFNRRGDVEALEGIVIDISDRKKIENTLRYINEHDRWTGLFNRNYLEKLLAGDVRESADENSAVVLINLSTLQSLTTAYGFHYTQDLIKKAAKTLRKYCTDKRMLFYTYENRFAFYLKEYRDKSELLEFSETLGNSLESLLASERVGGGIGIVEIGQDEDLDADMFLKKLLIASEKAVDISDRAFGVCFYDVEMEREILREQKIKHELARVAAGDENNGLFLQYQPILDLKSNRVCGFEALARLNSEQLGLVSPLEFIPIAEETKLIVPVGWNVFLQAFRFLKKLKEKGFDTINVFINVSAIQVLAENFTDDLLEMIREAEVCPENIGIEITESVFSMDYQGINRVLGNLRDFGLHIAIDDFGTGYSSLARERELNVDCLKIDKFFVDKLLTLSAEDAITADIISMAHRLGHCVVAEGVEHEEQKEYLLRNGCDKIQGFLVARPLDEEAALELIRSQAGTGPEST</sequence>
<feature type="domain" description="EAL" evidence="4">
    <location>
        <begin position="675"/>
        <end position="932"/>
    </location>
</feature>
<dbReference type="InterPro" id="IPR001633">
    <property type="entry name" value="EAL_dom"/>
</dbReference>
<dbReference type="Pfam" id="PF00563">
    <property type="entry name" value="EAL"/>
    <property type="match status" value="1"/>
</dbReference>
<dbReference type="Pfam" id="PF08447">
    <property type="entry name" value="PAS_3"/>
    <property type="match status" value="2"/>
</dbReference>
<keyword evidence="1" id="KW-1133">Transmembrane helix</keyword>
<keyword evidence="1" id="KW-0472">Membrane</keyword>
<dbReference type="CDD" id="cd01948">
    <property type="entry name" value="EAL"/>
    <property type="match status" value="1"/>
</dbReference>
<feature type="transmembrane region" description="Helical" evidence="1">
    <location>
        <begin position="207"/>
        <end position="224"/>
    </location>
</feature>
<dbReference type="SMART" id="SM00091">
    <property type="entry name" value="PAS"/>
    <property type="match status" value="2"/>
</dbReference>
<dbReference type="PROSITE" id="PS50887">
    <property type="entry name" value="GGDEF"/>
    <property type="match status" value="1"/>
</dbReference>
<dbReference type="Proteomes" id="UP000295066">
    <property type="component" value="Unassembled WGS sequence"/>
</dbReference>
<dbReference type="PANTHER" id="PTHR33121">
    <property type="entry name" value="CYCLIC DI-GMP PHOSPHODIESTERASE PDEF"/>
    <property type="match status" value="1"/>
</dbReference>
<dbReference type="InterPro" id="IPR029787">
    <property type="entry name" value="Nucleotide_cyclase"/>
</dbReference>
<feature type="domain" description="PAC" evidence="3">
    <location>
        <begin position="321"/>
        <end position="373"/>
    </location>
</feature>
<dbReference type="AlphaFoldDB" id="A0A4R8M790"/>
<protein>
    <submittedName>
        <fullName evidence="6">PAS domain S-box-containing protein</fullName>
    </submittedName>
</protein>
<dbReference type="PROSITE" id="PS50112">
    <property type="entry name" value="PAS"/>
    <property type="match status" value="1"/>
</dbReference>
<dbReference type="SUPFAM" id="SSF141868">
    <property type="entry name" value="EAL domain-like"/>
    <property type="match status" value="1"/>
</dbReference>
<evidence type="ECO:0000259" key="2">
    <source>
        <dbReference type="PROSITE" id="PS50112"/>
    </source>
</evidence>
<feature type="domain" description="GGDEF" evidence="5">
    <location>
        <begin position="534"/>
        <end position="666"/>
    </location>
</feature>
<dbReference type="PROSITE" id="PS50113">
    <property type="entry name" value="PAC"/>
    <property type="match status" value="2"/>
</dbReference>
<dbReference type="SMART" id="SM00267">
    <property type="entry name" value="GGDEF"/>
    <property type="match status" value="1"/>
</dbReference>
<dbReference type="NCBIfam" id="TIGR00229">
    <property type="entry name" value="sensory_box"/>
    <property type="match status" value="2"/>
</dbReference>
<dbReference type="SUPFAM" id="SSF55785">
    <property type="entry name" value="PYP-like sensor domain (PAS domain)"/>
    <property type="match status" value="2"/>
</dbReference>
<accession>A0A4R8M790</accession>
<dbReference type="SMART" id="SM00086">
    <property type="entry name" value="PAC"/>
    <property type="match status" value="2"/>
</dbReference>
<dbReference type="InterPro" id="IPR013655">
    <property type="entry name" value="PAS_fold_3"/>
</dbReference>
<dbReference type="InterPro" id="IPR001610">
    <property type="entry name" value="PAC"/>
</dbReference>
<evidence type="ECO:0000313" key="7">
    <source>
        <dbReference type="Proteomes" id="UP000295066"/>
    </source>
</evidence>
<evidence type="ECO:0000256" key="1">
    <source>
        <dbReference type="SAM" id="Phobius"/>
    </source>
</evidence>
<dbReference type="PANTHER" id="PTHR33121:SF79">
    <property type="entry name" value="CYCLIC DI-GMP PHOSPHODIESTERASE PDED-RELATED"/>
    <property type="match status" value="1"/>
</dbReference>
<dbReference type="GO" id="GO:0071111">
    <property type="term" value="F:cyclic-guanylate-specific phosphodiesterase activity"/>
    <property type="evidence" value="ECO:0007669"/>
    <property type="project" value="InterPro"/>
</dbReference>
<evidence type="ECO:0000259" key="3">
    <source>
        <dbReference type="PROSITE" id="PS50113"/>
    </source>
</evidence>
<organism evidence="6 7">
    <name type="scientific">Aminivibrio pyruvatiphilus</name>
    <dbReference type="NCBI Taxonomy" id="1005740"/>
    <lineage>
        <taxon>Bacteria</taxon>
        <taxon>Thermotogati</taxon>
        <taxon>Synergistota</taxon>
        <taxon>Synergistia</taxon>
        <taxon>Synergistales</taxon>
        <taxon>Aminobacteriaceae</taxon>
        <taxon>Aminivibrio</taxon>
    </lineage>
</organism>
<gene>
    <name evidence="6" type="ORF">C8D99_106144</name>
</gene>
<dbReference type="CDD" id="cd00130">
    <property type="entry name" value="PAS"/>
    <property type="match status" value="2"/>
</dbReference>
<dbReference type="Gene3D" id="3.20.20.450">
    <property type="entry name" value="EAL domain"/>
    <property type="match status" value="1"/>
</dbReference>
<dbReference type="OrthoDB" id="898at2"/>
<feature type="domain" description="PAC" evidence="3">
    <location>
        <begin position="452"/>
        <end position="504"/>
    </location>
</feature>
<dbReference type="SMART" id="SM00052">
    <property type="entry name" value="EAL"/>
    <property type="match status" value="1"/>
</dbReference>
<dbReference type="InterPro" id="IPR000700">
    <property type="entry name" value="PAS-assoc_C"/>
</dbReference>
<keyword evidence="7" id="KW-1185">Reference proteome</keyword>